<keyword evidence="2" id="KW-1185">Reference proteome</keyword>
<gene>
    <name evidence="1" type="ORF">OPT61_g7409</name>
</gene>
<name>A0ACC2I2R7_9PLEO</name>
<proteinExistence type="predicted"/>
<evidence type="ECO:0000313" key="2">
    <source>
        <dbReference type="Proteomes" id="UP001153331"/>
    </source>
</evidence>
<evidence type="ECO:0000313" key="1">
    <source>
        <dbReference type="EMBL" id="KAJ8109509.1"/>
    </source>
</evidence>
<organism evidence="1 2">
    <name type="scientific">Boeremia exigua</name>
    <dbReference type="NCBI Taxonomy" id="749465"/>
    <lineage>
        <taxon>Eukaryota</taxon>
        <taxon>Fungi</taxon>
        <taxon>Dikarya</taxon>
        <taxon>Ascomycota</taxon>
        <taxon>Pezizomycotina</taxon>
        <taxon>Dothideomycetes</taxon>
        <taxon>Pleosporomycetidae</taxon>
        <taxon>Pleosporales</taxon>
        <taxon>Pleosporineae</taxon>
        <taxon>Didymellaceae</taxon>
        <taxon>Boeremia</taxon>
    </lineage>
</organism>
<sequence>MTPTDKPIFFHYAQSIYSHRVLWYLWLRGLEYDECIQPPVMPRPDLAAIDVQYRRMPIMAIGKDIYIDSRLVISKLESLYPNSALATTTAEQEGLRKLFENYGDSSLFNNAVKLMPYWSSNSLLQNKTFLDDRQKLMGGRRMTAEGMQAGRPEGLQNMRQAFDLIENSFLADGRRWILGTEKPTVADIDAVWPFEWLVVDRGMQGALPEDQFGERRYPKTYAWVRRFMNEVNAAKERNIKPMRLDGKDVSKQILNTTTATESVPFDSDDPLGLKVNDMVTVYPSDYGQAHKDHGAIIGLITSEVVIRNSKGLHLHFPRWNFRIVKAPATSTVPSPRSAKKLPKMRLIYHPFSPYTRKVFMLAHELGLAQHITLEKVVVAPIPIKGWSDNNEDVAKYNPLGKIPCLVTEDVPTGIFDSRMICEYLSELSDAKPKKDASYWQMRALHACADGIMDAAVLLTYEVRIRKERGLYFEEWVEGQKTKILRGLDRLEVAAKEGVLSYNANGPVSADEIAVVVATNMTEYMPFLSVQWQQGRPKLEEWMSKWAKRNSFVVTLPTQDWSTDGNAGSKSKL</sequence>
<dbReference type="EMBL" id="JAPHNI010000606">
    <property type="protein sequence ID" value="KAJ8109509.1"/>
    <property type="molecule type" value="Genomic_DNA"/>
</dbReference>
<comment type="caution">
    <text evidence="1">The sequence shown here is derived from an EMBL/GenBank/DDBJ whole genome shotgun (WGS) entry which is preliminary data.</text>
</comment>
<dbReference type="Proteomes" id="UP001153331">
    <property type="component" value="Unassembled WGS sequence"/>
</dbReference>
<reference evidence="1" key="1">
    <citation type="submission" date="2022-11" db="EMBL/GenBank/DDBJ databases">
        <title>Genome Sequence of Boeremia exigua.</title>
        <authorList>
            <person name="Buettner E."/>
        </authorList>
    </citation>
    <scope>NUCLEOTIDE SEQUENCE</scope>
    <source>
        <strain evidence="1">CU02</strain>
    </source>
</reference>
<protein>
    <submittedName>
        <fullName evidence="1">Uncharacterized protein</fullName>
    </submittedName>
</protein>
<accession>A0ACC2I2R7</accession>